<keyword evidence="3" id="KW-1185">Reference proteome</keyword>
<dbReference type="InterPro" id="IPR036242">
    <property type="entry name" value="Agglutinin_dom_sf"/>
</dbReference>
<feature type="region of interest" description="Disordered" evidence="1">
    <location>
        <begin position="45"/>
        <end position="73"/>
    </location>
</feature>
<comment type="caution">
    <text evidence="2">The sequence shown here is derived from an EMBL/GenBank/DDBJ whole genome shotgun (WGS) entry which is preliminary data.</text>
</comment>
<dbReference type="Gramene" id="PRQ42804">
    <property type="protein sequence ID" value="PRQ42804"/>
    <property type="gene ID" value="RchiOBHm_Chr3g0461631"/>
</dbReference>
<evidence type="ECO:0000313" key="2">
    <source>
        <dbReference type="EMBL" id="PRQ42804.1"/>
    </source>
</evidence>
<name>A0A2P6R8R3_ROSCH</name>
<sequence>MSSLQWRRQSTGNGLVHIRCCYNNEYRRKFKPHAHCSRLSKQMMMRNPTPPCPPSLIPITRISPQSQPTGHPW</sequence>
<accession>A0A2P6R8R3</accession>
<dbReference type="EMBL" id="PDCK01000041">
    <property type="protein sequence ID" value="PRQ42804.1"/>
    <property type="molecule type" value="Genomic_DNA"/>
</dbReference>
<dbReference type="Proteomes" id="UP000238479">
    <property type="component" value="Chromosome 3"/>
</dbReference>
<gene>
    <name evidence="2" type="ORF">RchiOBHm_Chr3g0461631</name>
</gene>
<dbReference type="SUPFAM" id="SSF50382">
    <property type="entry name" value="Agglutinin"/>
    <property type="match status" value="1"/>
</dbReference>
<evidence type="ECO:0000313" key="3">
    <source>
        <dbReference type="Proteomes" id="UP000238479"/>
    </source>
</evidence>
<feature type="compositionally biased region" description="Polar residues" evidence="1">
    <location>
        <begin position="62"/>
        <end position="73"/>
    </location>
</feature>
<dbReference type="AlphaFoldDB" id="A0A2P6R8R3"/>
<proteinExistence type="predicted"/>
<evidence type="ECO:0000256" key="1">
    <source>
        <dbReference type="SAM" id="MobiDB-lite"/>
    </source>
</evidence>
<organism evidence="2 3">
    <name type="scientific">Rosa chinensis</name>
    <name type="common">China rose</name>
    <dbReference type="NCBI Taxonomy" id="74649"/>
    <lineage>
        <taxon>Eukaryota</taxon>
        <taxon>Viridiplantae</taxon>
        <taxon>Streptophyta</taxon>
        <taxon>Embryophyta</taxon>
        <taxon>Tracheophyta</taxon>
        <taxon>Spermatophyta</taxon>
        <taxon>Magnoliopsida</taxon>
        <taxon>eudicotyledons</taxon>
        <taxon>Gunneridae</taxon>
        <taxon>Pentapetalae</taxon>
        <taxon>rosids</taxon>
        <taxon>fabids</taxon>
        <taxon>Rosales</taxon>
        <taxon>Rosaceae</taxon>
        <taxon>Rosoideae</taxon>
        <taxon>Rosoideae incertae sedis</taxon>
        <taxon>Rosa</taxon>
    </lineage>
</organism>
<protein>
    <submittedName>
        <fullName evidence="2">Putative Agglutinin domain-containing protein</fullName>
    </submittedName>
</protein>
<reference evidence="2 3" key="1">
    <citation type="journal article" date="2018" name="Nat. Genet.">
        <title>The Rosa genome provides new insights in the design of modern roses.</title>
        <authorList>
            <person name="Bendahmane M."/>
        </authorList>
    </citation>
    <scope>NUCLEOTIDE SEQUENCE [LARGE SCALE GENOMIC DNA]</scope>
    <source>
        <strain evidence="3">cv. Old Blush</strain>
    </source>
</reference>